<dbReference type="Gramene" id="PGSC0003DMT400011720">
    <property type="protein sequence ID" value="PGSC0003DMT400011720"/>
    <property type="gene ID" value="PGSC0003DMG400004601"/>
</dbReference>
<keyword evidence="3" id="KW-1185">Reference proteome</keyword>
<keyword evidence="1" id="KW-1133">Transmembrane helix</keyword>
<dbReference type="HOGENOM" id="CLU_2854086_0_0_1"/>
<feature type="transmembrane region" description="Helical" evidence="1">
    <location>
        <begin position="12"/>
        <end position="31"/>
    </location>
</feature>
<keyword evidence="1" id="KW-0472">Membrane</keyword>
<dbReference type="EnsemblPlants" id="PGSC0003DMT400011720">
    <property type="protein sequence ID" value="PGSC0003DMT400011720"/>
    <property type="gene ID" value="PGSC0003DMG400004601"/>
</dbReference>
<proteinExistence type="predicted"/>
<gene>
    <name evidence="2" type="primary">LOC102593681</name>
</gene>
<reference evidence="2" key="2">
    <citation type="submission" date="2015-06" db="UniProtKB">
        <authorList>
            <consortium name="EnsemblPlants"/>
        </authorList>
    </citation>
    <scope>IDENTIFICATION</scope>
    <source>
        <strain evidence="2">DM1-3 516 R44</strain>
    </source>
</reference>
<dbReference type="ExpressionAtlas" id="M1A011">
    <property type="expression patterns" value="baseline and differential"/>
</dbReference>
<dbReference type="AlphaFoldDB" id="M1A011"/>
<evidence type="ECO:0000313" key="2">
    <source>
        <dbReference type="EnsemblPlants" id="PGSC0003DMT400011720"/>
    </source>
</evidence>
<reference evidence="3" key="1">
    <citation type="journal article" date="2011" name="Nature">
        <title>Genome sequence and analysis of the tuber crop potato.</title>
        <authorList>
            <consortium name="The Potato Genome Sequencing Consortium"/>
        </authorList>
    </citation>
    <scope>NUCLEOTIDE SEQUENCE [LARGE SCALE GENOMIC DNA]</scope>
    <source>
        <strain evidence="3">cv. DM1-3 516 R44</strain>
    </source>
</reference>
<protein>
    <submittedName>
        <fullName evidence="2">CBL-interacting protein kinase 1</fullName>
    </submittedName>
</protein>
<dbReference type="Proteomes" id="UP000011115">
    <property type="component" value="Unassembled WGS sequence"/>
</dbReference>
<organism evidence="2 3">
    <name type="scientific">Solanum tuberosum</name>
    <name type="common">Potato</name>
    <dbReference type="NCBI Taxonomy" id="4113"/>
    <lineage>
        <taxon>Eukaryota</taxon>
        <taxon>Viridiplantae</taxon>
        <taxon>Streptophyta</taxon>
        <taxon>Embryophyta</taxon>
        <taxon>Tracheophyta</taxon>
        <taxon>Spermatophyta</taxon>
        <taxon>Magnoliopsida</taxon>
        <taxon>eudicotyledons</taxon>
        <taxon>Gunneridae</taxon>
        <taxon>Pentapetalae</taxon>
        <taxon>asterids</taxon>
        <taxon>lamiids</taxon>
        <taxon>Solanales</taxon>
        <taxon>Solanaceae</taxon>
        <taxon>Solanoideae</taxon>
        <taxon>Solaneae</taxon>
        <taxon>Solanum</taxon>
    </lineage>
</organism>
<evidence type="ECO:0000256" key="1">
    <source>
        <dbReference type="SAM" id="Phobius"/>
    </source>
</evidence>
<feature type="transmembrane region" description="Helical" evidence="1">
    <location>
        <begin position="37"/>
        <end position="57"/>
    </location>
</feature>
<evidence type="ECO:0000313" key="3">
    <source>
        <dbReference type="Proteomes" id="UP000011115"/>
    </source>
</evidence>
<keyword evidence="1" id="KW-0812">Transmembrane</keyword>
<dbReference type="OrthoDB" id="193931at2759"/>
<accession>M1A011</accession>
<name>M1A011_SOLTU</name>
<sequence>MACCIQHVVVPTMLLLKFFLTEAIMVQLQILGPVVSFYMSFSLAFYPLMIEILQCFIKRLVFFFF</sequence>